<organism evidence="1 2">
    <name type="scientific">Vibrio diabolicus</name>
    <dbReference type="NCBI Taxonomy" id="50719"/>
    <lineage>
        <taxon>Bacteria</taxon>
        <taxon>Pseudomonadati</taxon>
        <taxon>Pseudomonadota</taxon>
        <taxon>Gammaproteobacteria</taxon>
        <taxon>Vibrionales</taxon>
        <taxon>Vibrionaceae</taxon>
        <taxon>Vibrio</taxon>
        <taxon>Vibrio diabolicus subgroup</taxon>
    </lineage>
</organism>
<dbReference type="EMBL" id="CP014133">
    <property type="protein sequence ID" value="AVH29215.1"/>
    <property type="molecule type" value="Genomic_DNA"/>
</dbReference>
<dbReference type="RefSeq" id="WP_104973266.1">
    <property type="nucleotide sequence ID" value="NZ_CP014133.1"/>
</dbReference>
<protein>
    <recommendedName>
        <fullName evidence="3">HNH endonuclease</fullName>
    </recommendedName>
</protein>
<evidence type="ECO:0000313" key="2">
    <source>
        <dbReference type="Proteomes" id="UP000237665"/>
    </source>
</evidence>
<gene>
    <name evidence="1" type="ORF">AL468_18785</name>
</gene>
<name>A0ABN5HQI5_9VIBR</name>
<proteinExistence type="predicted"/>
<sequence length="516" mass="57322">MGELKPRDDFSQPTKKVLAERVGHLCSNPECRVLTRGAKTGALGSAGIGVAAHITAAAIGGPRYDADLTKQQRKDYDNGIWLCQSCSRIIDVDVVKYSVSELRSWKVRAEEFSNSNIGKKLYDENTVRQEVVKGTVEYITGRSVSSSSDLAFEAIKISENELSNLDPRFNVTTNIIDGKVSSLIEPKSTGVEFKVTATDKNDDTLYESLLKLEEEGREFSIDTSKININGSPLFEQIFATPGGVLHAGSVKQKIQCELYATNSDETLLLASCKADMYGGTKKTIIEGLVLNKFLSFSTEMSDIHQSTFTIRTSSWLGKKLDKLPFFPKLIKAVDILSKSGELKVVHDHPELGEIIVARTNELDEGKAFIWQVISLLKYVHKARIVNNFLNSDLTYQYFDVPEEELKALDEISGLIGSPVITNGDQIKSNPKFKVVLNEGFCVDESPIGATDTCIRMYTPGSLKQLFNQDIPEYFIRHQFNNVAVATDDELLENTEVELELQVSDSSQYIKSVHQCD</sequence>
<evidence type="ECO:0008006" key="3">
    <source>
        <dbReference type="Google" id="ProtNLM"/>
    </source>
</evidence>
<accession>A0ABN5HQI5</accession>
<keyword evidence="2" id="KW-1185">Reference proteome</keyword>
<reference evidence="2" key="1">
    <citation type="submission" date="2017-12" db="EMBL/GenBank/DDBJ databases">
        <title>FDA dAtabase for Regulatory Grade micrObial Sequences (FDA-ARGOS): Supporting development and validation of Infectious Disease Dx tests.</title>
        <authorList>
            <person name="Hoffmann M."/>
            <person name="Allard M."/>
            <person name="Evans P."/>
            <person name="Brown E."/>
            <person name="Tallon L.J."/>
            <person name="Sadzewicz L."/>
            <person name="Sengamalay N."/>
            <person name="Ott S."/>
            <person name="Godinez A."/>
            <person name="Nagaraj S."/>
            <person name="Vavikolanu K."/>
            <person name="Aluvathingal J."/>
            <person name="Nadendla S."/>
            <person name="Hobson J."/>
            <person name="Sichtig H."/>
        </authorList>
    </citation>
    <scope>NUCLEOTIDE SEQUENCE [LARGE SCALE GENOMIC DNA]</scope>
    <source>
        <strain evidence="2">LMG 3418</strain>
    </source>
</reference>
<dbReference type="Proteomes" id="UP000237665">
    <property type="component" value="Chromosome 2"/>
</dbReference>
<evidence type="ECO:0000313" key="1">
    <source>
        <dbReference type="EMBL" id="AVH29215.1"/>
    </source>
</evidence>